<accession>A0A4P6YW76</accession>
<dbReference type="AlphaFoldDB" id="A0A4P6YW76"/>
<gene>
    <name evidence="1" type="ORF">EQG49_11645</name>
</gene>
<sequence length="131" mass="14335">MEVQIVISEGFESQLVNEGQTLNKVVSPTLVLGARVIPTALSFSLSVFVANFEDITSFELGLKVINLKTDDVVFELPNTDVQLDPKMNSVNMNADLRNVFIANAGAFKAVATIDGMEYSQKFFVVETDVSK</sequence>
<organism evidence="1 2">
    <name type="scientific">Periweissella cryptocerci</name>
    <dbReference type="NCBI Taxonomy" id="2506420"/>
    <lineage>
        <taxon>Bacteria</taxon>
        <taxon>Bacillati</taxon>
        <taxon>Bacillota</taxon>
        <taxon>Bacilli</taxon>
        <taxon>Lactobacillales</taxon>
        <taxon>Lactobacillaceae</taxon>
        <taxon>Periweissella</taxon>
    </lineage>
</organism>
<proteinExistence type="predicted"/>
<keyword evidence="2" id="KW-1185">Reference proteome</keyword>
<reference evidence="2" key="1">
    <citation type="submission" date="2019-03" db="EMBL/GenBank/DDBJ databases">
        <title>Weissella sp. 26KH-42 Genome sequencing.</title>
        <authorList>
            <person name="Heo J."/>
            <person name="Kim S.-J."/>
            <person name="Kim J.-S."/>
            <person name="Hong S.-B."/>
            <person name="Kwon S.-W."/>
        </authorList>
    </citation>
    <scope>NUCLEOTIDE SEQUENCE [LARGE SCALE GENOMIC DNA]</scope>
    <source>
        <strain evidence="2">26KH-42</strain>
    </source>
</reference>
<dbReference type="EMBL" id="CP037940">
    <property type="protein sequence ID" value="QBO37060.1"/>
    <property type="molecule type" value="Genomic_DNA"/>
</dbReference>
<name>A0A4P6YW76_9LACO</name>
<dbReference type="KEGG" id="wei:EQG49_11645"/>
<dbReference type="RefSeq" id="WP_133364137.1">
    <property type="nucleotide sequence ID" value="NZ_CP037940.1"/>
</dbReference>
<dbReference type="Proteomes" id="UP000292886">
    <property type="component" value="Chromosome"/>
</dbReference>
<protein>
    <submittedName>
        <fullName evidence="1">Uncharacterized protein</fullName>
    </submittedName>
</protein>
<evidence type="ECO:0000313" key="2">
    <source>
        <dbReference type="Proteomes" id="UP000292886"/>
    </source>
</evidence>
<evidence type="ECO:0000313" key="1">
    <source>
        <dbReference type="EMBL" id="QBO37060.1"/>
    </source>
</evidence>